<proteinExistence type="inferred from homology"/>
<sequence length="502" mass="56567">MSSWLDIWFIRLKLRDDTNNNQNSSLLMLKKPDFGFSGSEKQGTEVETETLHCYDVVQDSPSGDVAYDATLVSPEMVVHEIQEPPCSCVVKFVDDEIDSRTAKKQEDFADDAIDSRTVTKQEGKFADDAITSKKLEEKFYDDAIDSRSVTKQEKRKFYVDAITVKKEAEKFADDAIDSMTVKKQEDTFADDATDSRTLKKQEKFESLEKCTLKIQVIDETALIESPCLGNGTFNNGKCHETQGIKLKRPRRRGSKAAKNLETSGTRSQDCGYTGKKGKKRLVYSREEMEALRYVGLEAQKNMWIGIYCGLGPVVAKEYDELTHQKHNATSFDFDPRPQFLKASVPRRFFDRVFRGDCATREVYEEGTKDIALSVVGGINSTIFAYGQTSSGKTYTMNGITEYAVADIYDYIQRHEERAFVLKFSAVEIYNEVVRDLLGTDNAPLRLLDDPEINLHSESLSSLDVALNDENHSFGLGRTPLIPKVLLLLVIVPLNCDIASLKP</sequence>
<feature type="compositionally biased region" description="Polar residues" evidence="3">
    <location>
        <begin position="260"/>
        <end position="270"/>
    </location>
</feature>
<feature type="compositionally biased region" description="Basic residues" evidence="3">
    <location>
        <begin position="245"/>
        <end position="255"/>
    </location>
</feature>
<dbReference type="SUPFAM" id="SSF52540">
    <property type="entry name" value="P-loop containing nucleoside triphosphate hydrolases"/>
    <property type="match status" value="1"/>
</dbReference>
<keyword evidence="6" id="KW-1185">Reference proteome</keyword>
<protein>
    <submittedName>
        <fullName evidence="5">Kinesin-like protein</fullName>
    </submittedName>
</protein>
<evidence type="ECO:0000313" key="6">
    <source>
        <dbReference type="Proteomes" id="UP001604336"/>
    </source>
</evidence>
<dbReference type="Proteomes" id="UP001604336">
    <property type="component" value="Unassembled WGS sequence"/>
</dbReference>
<dbReference type="InterPro" id="IPR001752">
    <property type="entry name" value="Kinesin_motor_dom"/>
</dbReference>
<dbReference type="GO" id="GO:0005524">
    <property type="term" value="F:ATP binding"/>
    <property type="evidence" value="ECO:0007669"/>
    <property type="project" value="UniProtKB-UniRule"/>
</dbReference>
<evidence type="ECO:0000313" key="5">
    <source>
        <dbReference type="EMBL" id="KAL2531709.1"/>
    </source>
</evidence>
<keyword evidence="1 2" id="KW-0505">Motor protein</keyword>
<feature type="region of interest" description="Disordered" evidence="3">
    <location>
        <begin position="243"/>
        <end position="272"/>
    </location>
</feature>
<evidence type="ECO:0000256" key="3">
    <source>
        <dbReference type="SAM" id="MobiDB-lite"/>
    </source>
</evidence>
<dbReference type="AlphaFoldDB" id="A0ABD1V331"/>
<evidence type="ECO:0000256" key="2">
    <source>
        <dbReference type="PROSITE-ProRule" id="PRU00283"/>
    </source>
</evidence>
<keyword evidence="2" id="KW-0067">ATP-binding</keyword>
<name>A0ABD1V331_9LAMI</name>
<dbReference type="EMBL" id="JBFOLK010000002">
    <property type="protein sequence ID" value="KAL2531709.1"/>
    <property type="molecule type" value="Genomic_DNA"/>
</dbReference>
<dbReference type="InterPro" id="IPR036961">
    <property type="entry name" value="Kinesin_motor_dom_sf"/>
</dbReference>
<dbReference type="PANTHER" id="PTHR47968">
    <property type="entry name" value="CENTROMERE PROTEIN E"/>
    <property type="match status" value="1"/>
</dbReference>
<reference evidence="6" key="1">
    <citation type="submission" date="2024-07" db="EMBL/GenBank/DDBJ databases">
        <title>Two chromosome-level genome assemblies of Korean endemic species Abeliophyllum distichum and Forsythia ovata (Oleaceae).</title>
        <authorList>
            <person name="Jang H."/>
        </authorList>
    </citation>
    <scope>NUCLEOTIDE SEQUENCE [LARGE SCALE GENOMIC DNA]</scope>
</reference>
<dbReference type="InterPro" id="IPR027417">
    <property type="entry name" value="P-loop_NTPase"/>
</dbReference>
<dbReference type="Pfam" id="PF00225">
    <property type="entry name" value="Kinesin"/>
    <property type="match status" value="1"/>
</dbReference>
<dbReference type="PROSITE" id="PS50067">
    <property type="entry name" value="KINESIN_MOTOR_2"/>
    <property type="match status" value="1"/>
</dbReference>
<evidence type="ECO:0000256" key="1">
    <source>
        <dbReference type="ARBA" id="ARBA00023175"/>
    </source>
</evidence>
<dbReference type="SMART" id="SM00129">
    <property type="entry name" value="KISc"/>
    <property type="match status" value="1"/>
</dbReference>
<evidence type="ECO:0000259" key="4">
    <source>
        <dbReference type="PROSITE" id="PS50067"/>
    </source>
</evidence>
<dbReference type="PANTHER" id="PTHR47968:SF18">
    <property type="entry name" value="KINESIN-LIKE PROTEIN KIN-7F"/>
    <property type="match status" value="1"/>
</dbReference>
<organism evidence="5 6">
    <name type="scientific">Abeliophyllum distichum</name>
    <dbReference type="NCBI Taxonomy" id="126358"/>
    <lineage>
        <taxon>Eukaryota</taxon>
        <taxon>Viridiplantae</taxon>
        <taxon>Streptophyta</taxon>
        <taxon>Embryophyta</taxon>
        <taxon>Tracheophyta</taxon>
        <taxon>Spermatophyta</taxon>
        <taxon>Magnoliopsida</taxon>
        <taxon>eudicotyledons</taxon>
        <taxon>Gunneridae</taxon>
        <taxon>Pentapetalae</taxon>
        <taxon>asterids</taxon>
        <taxon>lamiids</taxon>
        <taxon>Lamiales</taxon>
        <taxon>Oleaceae</taxon>
        <taxon>Forsythieae</taxon>
        <taxon>Abeliophyllum</taxon>
    </lineage>
</organism>
<accession>A0ABD1V331</accession>
<dbReference type="InterPro" id="IPR027640">
    <property type="entry name" value="Kinesin-like_fam"/>
</dbReference>
<dbReference type="Gene3D" id="3.40.850.10">
    <property type="entry name" value="Kinesin motor domain"/>
    <property type="match status" value="1"/>
</dbReference>
<feature type="domain" description="Kinesin motor" evidence="4">
    <location>
        <begin position="303"/>
        <end position="502"/>
    </location>
</feature>
<comment type="similarity">
    <text evidence="2">Belongs to the TRAFAC class myosin-kinesin ATPase superfamily. Kinesin family.</text>
</comment>
<keyword evidence="2" id="KW-0547">Nucleotide-binding</keyword>
<gene>
    <name evidence="5" type="ORF">Adt_05060</name>
</gene>
<dbReference type="GO" id="GO:0003774">
    <property type="term" value="F:cytoskeletal motor activity"/>
    <property type="evidence" value="ECO:0007669"/>
    <property type="project" value="UniProtKB-UniRule"/>
</dbReference>
<comment type="caution">
    <text evidence="5">The sequence shown here is derived from an EMBL/GenBank/DDBJ whole genome shotgun (WGS) entry which is preliminary data.</text>
</comment>
<feature type="binding site" evidence="2">
    <location>
        <begin position="386"/>
        <end position="393"/>
    </location>
    <ligand>
        <name>ATP</name>
        <dbReference type="ChEBI" id="CHEBI:30616"/>
    </ligand>
</feature>